<sequence length="42" mass="5207">MFIHQPSEVQFHFTQQKWSHFKNTLWILQTKKLTMNFVLLMV</sequence>
<reference evidence="1" key="2">
    <citation type="journal article" date="2015" name="Fish Shellfish Immunol.">
        <title>Early steps in the European eel (Anguilla anguilla)-Vibrio vulnificus interaction in the gills: Role of the RtxA13 toxin.</title>
        <authorList>
            <person name="Callol A."/>
            <person name="Pajuelo D."/>
            <person name="Ebbesson L."/>
            <person name="Teles M."/>
            <person name="MacKenzie S."/>
            <person name="Amaro C."/>
        </authorList>
    </citation>
    <scope>NUCLEOTIDE SEQUENCE</scope>
</reference>
<proteinExistence type="predicted"/>
<reference evidence="1" key="1">
    <citation type="submission" date="2014-11" db="EMBL/GenBank/DDBJ databases">
        <authorList>
            <person name="Amaro Gonzalez C."/>
        </authorList>
    </citation>
    <scope>NUCLEOTIDE SEQUENCE</scope>
</reference>
<accession>A0A0E9QCX9</accession>
<name>A0A0E9QCX9_ANGAN</name>
<dbReference type="AlphaFoldDB" id="A0A0E9QCX9"/>
<organism evidence="1">
    <name type="scientific">Anguilla anguilla</name>
    <name type="common">European freshwater eel</name>
    <name type="synonym">Muraena anguilla</name>
    <dbReference type="NCBI Taxonomy" id="7936"/>
    <lineage>
        <taxon>Eukaryota</taxon>
        <taxon>Metazoa</taxon>
        <taxon>Chordata</taxon>
        <taxon>Craniata</taxon>
        <taxon>Vertebrata</taxon>
        <taxon>Euteleostomi</taxon>
        <taxon>Actinopterygii</taxon>
        <taxon>Neopterygii</taxon>
        <taxon>Teleostei</taxon>
        <taxon>Anguilliformes</taxon>
        <taxon>Anguillidae</taxon>
        <taxon>Anguilla</taxon>
    </lineage>
</organism>
<evidence type="ECO:0000313" key="1">
    <source>
        <dbReference type="EMBL" id="JAH14347.1"/>
    </source>
</evidence>
<protein>
    <submittedName>
        <fullName evidence="1">Uncharacterized protein</fullName>
    </submittedName>
</protein>
<dbReference type="EMBL" id="GBXM01094230">
    <property type="protein sequence ID" value="JAH14347.1"/>
    <property type="molecule type" value="Transcribed_RNA"/>
</dbReference>